<dbReference type="Proteomes" id="UP000065220">
    <property type="component" value="Chromosome"/>
</dbReference>
<dbReference type="AlphaFoldDB" id="A0A109W358"/>
<organism evidence="3 4">
    <name type="scientific">Actinomyces radicidentis</name>
    <dbReference type="NCBI Taxonomy" id="111015"/>
    <lineage>
        <taxon>Bacteria</taxon>
        <taxon>Bacillati</taxon>
        <taxon>Actinomycetota</taxon>
        <taxon>Actinomycetes</taxon>
        <taxon>Actinomycetales</taxon>
        <taxon>Actinomycetaceae</taxon>
        <taxon>Actinomyces</taxon>
    </lineage>
</organism>
<keyword evidence="4" id="KW-1185">Reference proteome</keyword>
<protein>
    <submittedName>
        <fullName evidence="3">Uncharacterized protein</fullName>
    </submittedName>
</protein>
<evidence type="ECO:0000259" key="1">
    <source>
        <dbReference type="Pfam" id="PF17385"/>
    </source>
</evidence>
<accession>A0A109W358</accession>
<name>A0A109W358_ACTRD</name>
<dbReference type="InterPro" id="IPR029062">
    <property type="entry name" value="Class_I_gatase-like"/>
</dbReference>
<dbReference type="Pfam" id="PF17385">
    <property type="entry name" value="LBP_M"/>
    <property type="match status" value="1"/>
</dbReference>
<evidence type="ECO:0000313" key="3">
    <source>
        <dbReference type="EMBL" id="AMD88216.1"/>
    </source>
</evidence>
<gene>
    <name evidence="3" type="ORF">AXF14_12285</name>
</gene>
<proteinExistence type="predicted"/>
<dbReference type="STRING" id="111015.AXF14_12285"/>
<dbReference type="Gene3D" id="2.60.40.1180">
    <property type="entry name" value="Golgi alpha-mannosidase II"/>
    <property type="match status" value="1"/>
</dbReference>
<dbReference type="InterPro" id="IPR035363">
    <property type="entry name" value="LBP_M"/>
</dbReference>
<dbReference type="InterPro" id="IPR013780">
    <property type="entry name" value="Glyco_hydro_b"/>
</dbReference>
<evidence type="ECO:0000313" key="4">
    <source>
        <dbReference type="Proteomes" id="UP000065220"/>
    </source>
</evidence>
<evidence type="ECO:0000259" key="2">
    <source>
        <dbReference type="Pfam" id="PF17386"/>
    </source>
</evidence>
<feature type="domain" description="Lacto-N-biose phosphorylase central" evidence="1">
    <location>
        <begin position="2"/>
        <end position="49"/>
    </location>
</feature>
<dbReference type="EMBL" id="CP014228">
    <property type="protein sequence ID" value="AMD88216.1"/>
    <property type="molecule type" value="Genomic_DNA"/>
</dbReference>
<dbReference type="InterPro" id="IPR035356">
    <property type="entry name" value="LBP_C"/>
</dbReference>
<sequence length="108" mass="12375">MLSYEDGTVRIAVNTFGEGRAVYFSGLPYSFTNSRTLQRALYWAAGREDRLSHWFKTHPATEVAWYPEHRRMLVTNNAYEAVTTTVLGDGRQWELEIGPMGSVWVDVD</sequence>
<dbReference type="KEGG" id="ard:AXF14_12285"/>
<feature type="domain" description="Lacto-N-biose phosphorylase C-terminal" evidence="2">
    <location>
        <begin position="54"/>
        <end position="104"/>
    </location>
</feature>
<dbReference type="Gene3D" id="3.40.50.880">
    <property type="match status" value="1"/>
</dbReference>
<reference evidence="4" key="1">
    <citation type="submission" date="2016-02" db="EMBL/GenBank/DDBJ databases">
        <authorList>
            <person name="Holder M.E."/>
            <person name="Ajami N.J."/>
            <person name="Petrosino J.F."/>
        </authorList>
    </citation>
    <scope>NUCLEOTIDE SEQUENCE [LARGE SCALE GENOMIC DNA]</scope>
    <source>
        <strain evidence="4">CCUG 36733</strain>
    </source>
</reference>
<dbReference type="Pfam" id="PF17386">
    <property type="entry name" value="LBP_C"/>
    <property type="match status" value="1"/>
</dbReference>